<dbReference type="CDD" id="cd00121">
    <property type="entry name" value="MATH"/>
    <property type="match status" value="1"/>
</dbReference>
<dbReference type="PANTHER" id="PTHR46236">
    <property type="entry name" value="TRAF-LIKE SUPERFAMILY PROTEIN"/>
    <property type="match status" value="1"/>
</dbReference>
<reference evidence="4 5" key="1">
    <citation type="journal article" date="2023" name="G3 (Bethesda)">
        <title>A chromosome-length genome assembly and annotation of blackberry (Rubus argutus, cv. 'Hillquist').</title>
        <authorList>
            <person name="Bruna T."/>
            <person name="Aryal R."/>
            <person name="Dudchenko O."/>
            <person name="Sargent D.J."/>
            <person name="Mead D."/>
            <person name="Buti M."/>
            <person name="Cavallini A."/>
            <person name="Hytonen T."/>
            <person name="Andres J."/>
            <person name="Pham M."/>
            <person name="Weisz D."/>
            <person name="Mascagni F."/>
            <person name="Usai G."/>
            <person name="Natali L."/>
            <person name="Bassil N."/>
            <person name="Fernandez G.E."/>
            <person name="Lomsadze A."/>
            <person name="Armour M."/>
            <person name="Olukolu B."/>
            <person name="Poorten T."/>
            <person name="Britton C."/>
            <person name="Davik J."/>
            <person name="Ashrafi H."/>
            <person name="Aiden E.L."/>
            <person name="Borodovsky M."/>
            <person name="Worthington M."/>
        </authorList>
    </citation>
    <scope>NUCLEOTIDE SEQUENCE [LARGE SCALE GENOMIC DNA]</scope>
    <source>
        <strain evidence="4">PI 553951</strain>
    </source>
</reference>
<sequence>MAGSSSKKEEEDLVSGTFTWKIDQFSNKNSSEYYSDVFVIGGFKWRISIFPKAREYLPIYMNVADSSLSRHAKFNLTVVNQLDRNKSITKGTKDFTEVKNWWGIKEFMLLREVSDLSKGYLLNDNVIVEAEVSVRKGDIKILEKETGELIDFKGLGRIELAFHPLLEEVCLLHPSLIQCQQKRSRTFVEWAFTTLGRLLHFLKTRKVKDLNQDDCYDSLKQKWEELETFKFDLAWLQPHVQAAFRMRNMADSVERMRQDVKNLENEKKTREDMLAATEFNLKRAKGVLVKAEEEFKLGHLDSVIGYPLA</sequence>
<dbReference type="AlphaFoldDB" id="A0AAW1VVK0"/>
<gene>
    <name evidence="4" type="ORF">M0R45_036251</name>
</gene>
<dbReference type="Proteomes" id="UP001457282">
    <property type="component" value="Unassembled WGS sequence"/>
</dbReference>
<feature type="domain" description="MATH" evidence="3">
    <location>
        <begin position="15"/>
        <end position="132"/>
    </location>
</feature>
<accession>A0AAW1VVK0</accession>
<dbReference type="Pfam" id="PF22486">
    <property type="entry name" value="MATH_2"/>
    <property type="match status" value="1"/>
</dbReference>
<dbReference type="PROSITE" id="PS50144">
    <property type="entry name" value="MATH"/>
    <property type="match status" value="1"/>
</dbReference>
<dbReference type="Gene3D" id="2.60.210.10">
    <property type="entry name" value="Apoptosis, Tumor Necrosis Factor Receptor Associated Protein 2, Chain A"/>
    <property type="match status" value="1"/>
</dbReference>
<comment type="caution">
    <text evidence="4">The sequence shown here is derived from an EMBL/GenBank/DDBJ whole genome shotgun (WGS) entry which is preliminary data.</text>
</comment>
<evidence type="ECO:0000313" key="5">
    <source>
        <dbReference type="Proteomes" id="UP001457282"/>
    </source>
</evidence>
<feature type="coiled-coil region" evidence="2">
    <location>
        <begin position="246"/>
        <end position="294"/>
    </location>
</feature>
<keyword evidence="1 2" id="KW-0175">Coiled coil</keyword>
<evidence type="ECO:0000259" key="3">
    <source>
        <dbReference type="PROSITE" id="PS50144"/>
    </source>
</evidence>
<dbReference type="InterPro" id="IPR002083">
    <property type="entry name" value="MATH/TRAF_dom"/>
</dbReference>
<keyword evidence="5" id="KW-1185">Reference proteome</keyword>
<proteinExistence type="predicted"/>
<dbReference type="PANTHER" id="PTHR46236:SF35">
    <property type="entry name" value="MATH DOMAIN-CONTAINING PROTEIN"/>
    <property type="match status" value="1"/>
</dbReference>
<dbReference type="InterPro" id="IPR008974">
    <property type="entry name" value="TRAF-like"/>
</dbReference>
<evidence type="ECO:0000313" key="4">
    <source>
        <dbReference type="EMBL" id="KAK9912384.1"/>
    </source>
</evidence>
<dbReference type="InterPro" id="IPR050804">
    <property type="entry name" value="MCC"/>
</dbReference>
<name>A0AAW1VVK0_RUBAR</name>
<evidence type="ECO:0000256" key="2">
    <source>
        <dbReference type="SAM" id="Coils"/>
    </source>
</evidence>
<dbReference type="SUPFAM" id="SSF49599">
    <property type="entry name" value="TRAF domain-like"/>
    <property type="match status" value="1"/>
</dbReference>
<dbReference type="SMART" id="SM00061">
    <property type="entry name" value="MATH"/>
    <property type="match status" value="1"/>
</dbReference>
<dbReference type="EMBL" id="JBEDUW010000007">
    <property type="protein sequence ID" value="KAK9912384.1"/>
    <property type="molecule type" value="Genomic_DNA"/>
</dbReference>
<evidence type="ECO:0000256" key="1">
    <source>
        <dbReference type="ARBA" id="ARBA00023054"/>
    </source>
</evidence>
<protein>
    <recommendedName>
        <fullName evidence="3">MATH domain-containing protein</fullName>
    </recommendedName>
</protein>
<organism evidence="4 5">
    <name type="scientific">Rubus argutus</name>
    <name type="common">Southern blackberry</name>
    <dbReference type="NCBI Taxonomy" id="59490"/>
    <lineage>
        <taxon>Eukaryota</taxon>
        <taxon>Viridiplantae</taxon>
        <taxon>Streptophyta</taxon>
        <taxon>Embryophyta</taxon>
        <taxon>Tracheophyta</taxon>
        <taxon>Spermatophyta</taxon>
        <taxon>Magnoliopsida</taxon>
        <taxon>eudicotyledons</taxon>
        <taxon>Gunneridae</taxon>
        <taxon>Pentapetalae</taxon>
        <taxon>rosids</taxon>
        <taxon>fabids</taxon>
        <taxon>Rosales</taxon>
        <taxon>Rosaceae</taxon>
        <taxon>Rosoideae</taxon>
        <taxon>Rosoideae incertae sedis</taxon>
        <taxon>Rubus</taxon>
    </lineage>
</organism>